<dbReference type="RefSeq" id="WP_089803994.1">
    <property type="nucleotide sequence ID" value="NZ_FOYT01000001.1"/>
</dbReference>
<dbReference type="OrthoDB" id="204608at2157"/>
<feature type="compositionally biased region" description="Basic and acidic residues" evidence="1">
    <location>
        <begin position="24"/>
        <end position="42"/>
    </location>
</feature>
<gene>
    <name evidence="2" type="ORF">SAMN04487947_0325</name>
</gene>
<accession>A0A1I6FZV7</accession>
<sequence>MSEDGLQKLGVDAEGTPVYYDAERHSRVDGHAGSESVAREDGVSLEQSTSVGQLIREIEDDVGWDELSDYARDHAPEEGLDTEADIGRKGSPDEDGGAD</sequence>
<dbReference type="AlphaFoldDB" id="A0A1I6FZV7"/>
<feature type="region of interest" description="Disordered" evidence="1">
    <location>
        <begin position="24"/>
        <end position="99"/>
    </location>
</feature>
<proteinExistence type="predicted"/>
<dbReference type="Proteomes" id="UP000198531">
    <property type="component" value="Unassembled WGS sequence"/>
</dbReference>
<keyword evidence="3" id="KW-1185">Reference proteome</keyword>
<organism evidence="2 3">
    <name type="scientific">Halogeometricum rufum</name>
    <dbReference type="NCBI Taxonomy" id="553469"/>
    <lineage>
        <taxon>Archaea</taxon>
        <taxon>Methanobacteriati</taxon>
        <taxon>Methanobacteriota</taxon>
        <taxon>Stenosarchaea group</taxon>
        <taxon>Halobacteria</taxon>
        <taxon>Halobacteriales</taxon>
        <taxon>Haloferacaceae</taxon>
        <taxon>Halogeometricum</taxon>
    </lineage>
</organism>
<name>A0A1I6FZV7_9EURY</name>
<dbReference type="STRING" id="553469.SAMN04487947_0325"/>
<dbReference type="EMBL" id="FOYT01000001">
    <property type="protein sequence ID" value="SFR35479.1"/>
    <property type="molecule type" value="Genomic_DNA"/>
</dbReference>
<reference evidence="3" key="1">
    <citation type="submission" date="2016-10" db="EMBL/GenBank/DDBJ databases">
        <authorList>
            <person name="Varghese N."/>
            <person name="Submissions S."/>
        </authorList>
    </citation>
    <scope>NUCLEOTIDE SEQUENCE [LARGE SCALE GENOMIC DNA]</scope>
    <source>
        <strain evidence="3">CGMCC 1.7736</strain>
    </source>
</reference>
<evidence type="ECO:0000313" key="2">
    <source>
        <dbReference type="EMBL" id="SFR35479.1"/>
    </source>
</evidence>
<feature type="compositionally biased region" description="Acidic residues" evidence="1">
    <location>
        <begin position="58"/>
        <end position="68"/>
    </location>
</feature>
<evidence type="ECO:0000256" key="1">
    <source>
        <dbReference type="SAM" id="MobiDB-lite"/>
    </source>
</evidence>
<evidence type="ECO:0000313" key="3">
    <source>
        <dbReference type="Proteomes" id="UP000198531"/>
    </source>
</evidence>
<protein>
    <submittedName>
        <fullName evidence="2">Uncharacterized protein</fullName>
    </submittedName>
</protein>